<dbReference type="FunFam" id="1.10.1040.50:FF:000006">
    <property type="entry name" value="Peroxisomal bifunctional enzyme"/>
    <property type="match status" value="1"/>
</dbReference>
<protein>
    <submittedName>
        <fullName evidence="15">Uncharacterized protein</fullName>
    </submittedName>
</protein>
<comment type="pathway">
    <text evidence="2">Lipid metabolism; fatty acid beta-oxidation.</text>
</comment>
<evidence type="ECO:0000256" key="8">
    <source>
        <dbReference type="ARBA" id="ARBA00023140"/>
    </source>
</evidence>
<keyword evidence="4" id="KW-0276">Fatty acid metabolism</keyword>
<dbReference type="Pfam" id="PF00378">
    <property type="entry name" value="ECH_1"/>
    <property type="match status" value="1"/>
</dbReference>
<dbReference type="GO" id="GO:0070403">
    <property type="term" value="F:NAD+ binding"/>
    <property type="evidence" value="ECO:0007669"/>
    <property type="project" value="InterPro"/>
</dbReference>
<organism evidence="15">
    <name type="scientific">marine sediment metagenome</name>
    <dbReference type="NCBI Taxonomy" id="412755"/>
    <lineage>
        <taxon>unclassified sequences</taxon>
        <taxon>metagenomes</taxon>
        <taxon>ecological metagenomes</taxon>
    </lineage>
</organism>
<dbReference type="InterPro" id="IPR006108">
    <property type="entry name" value="3HC_DH_C"/>
</dbReference>
<evidence type="ECO:0000256" key="4">
    <source>
        <dbReference type="ARBA" id="ARBA00022832"/>
    </source>
</evidence>
<feature type="non-terminal residue" evidence="15">
    <location>
        <position position="667"/>
    </location>
</feature>
<evidence type="ECO:0000256" key="2">
    <source>
        <dbReference type="ARBA" id="ARBA00005005"/>
    </source>
</evidence>
<dbReference type="GO" id="GO:0016616">
    <property type="term" value="F:oxidoreductase activity, acting on the CH-OH group of donors, NAD or NADP as acceptor"/>
    <property type="evidence" value="ECO:0007669"/>
    <property type="project" value="InterPro"/>
</dbReference>
<keyword evidence="10" id="KW-0456">Lyase</keyword>
<dbReference type="InterPro" id="IPR036291">
    <property type="entry name" value="NAD(P)-bd_dom_sf"/>
</dbReference>
<feature type="transmembrane region" description="Helical" evidence="12">
    <location>
        <begin position="258"/>
        <end position="281"/>
    </location>
</feature>
<dbReference type="PROSITE" id="PS00166">
    <property type="entry name" value="ENOYL_COA_HYDRATASE"/>
    <property type="match status" value="1"/>
</dbReference>
<dbReference type="PANTHER" id="PTHR23309:SF51">
    <property type="entry name" value="3-HYDROXYACYL-COA DEHYDROGENASE-RELATED"/>
    <property type="match status" value="1"/>
</dbReference>
<reference evidence="15" key="1">
    <citation type="journal article" date="2015" name="Nature">
        <title>Complex archaea that bridge the gap between prokaryotes and eukaryotes.</title>
        <authorList>
            <person name="Spang A."/>
            <person name="Saw J.H."/>
            <person name="Jorgensen S.L."/>
            <person name="Zaremba-Niedzwiedzka K."/>
            <person name="Martijn J."/>
            <person name="Lind A.E."/>
            <person name="van Eijk R."/>
            <person name="Schleper C."/>
            <person name="Guy L."/>
            <person name="Ettema T.J."/>
        </authorList>
    </citation>
    <scope>NUCLEOTIDE SEQUENCE</scope>
</reference>
<evidence type="ECO:0000256" key="10">
    <source>
        <dbReference type="ARBA" id="ARBA00023239"/>
    </source>
</evidence>
<comment type="subcellular location">
    <subcellularLocation>
        <location evidence="1">Peroxisome</location>
    </subcellularLocation>
</comment>
<feature type="domain" description="3-hydroxyacyl-CoA dehydrogenase C-terminal" evidence="13">
    <location>
        <begin position="566"/>
        <end position="651"/>
    </location>
</feature>
<evidence type="ECO:0000256" key="11">
    <source>
        <dbReference type="ARBA" id="ARBA00023268"/>
    </source>
</evidence>
<sequence length="667" mass="71202">IYDGFQKLLQDPDVRAIVLYGEGRFFFAGADIKDFGKADSKPTLPHILKALNNSEKPVIAALHGVAFGGALEVALATHLRVGVGDLRIGLPEVKLGLLPGAGGAQRLPRLTALAGAIDIICSGRDVSATEALDLGILDQLAQGTPREVGIISARDVLTGKLAARRTDSRSVAEDLTAVVTAKTRLKAKRPALQAPLTALAAVCAATLPIDEGLAKERVLFMELMAGEERAGLVHAFFAERATGDIHEKAAKRRQIDRIAVIGGGTMGVGIATTLLIGGYHVDLIEAQSERVAQARAGVESNLAGALKRGKLTKKAHDAALASLDCTDSLDAAGKADLVIEAIFEYMAAKTALFTKLDAICKPGAILASNTSYLDVNEIAVATKRPQDVIGLHFFSPAHIMRLIEVVVADETAPDCVASAFALARKLGKVPVRAEVCDGFIGNRILTQYRRAADYLLLDGASFTEIDGALEGFGVAMGPFAVSDLAGLDIAKATRDRKAVTRPAKERYSRVADLICDQGWFGRKTGQGYYVYEGGKPQGANPGAVEIVASERRRLNLADHAFDSDDIVSRCRTAMIAEAVRVLEEGVALRPVEIDAVKLFSYGFPRHRGGPMHQADLIGPTELIRRIEVYANEDPQFWQVPQLLRDMAREGRSFGNLNSAPTGHVTKG</sequence>
<keyword evidence="8" id="KW-0576">Peroxisome</keyword>
<dbReference type="InterPro" id="IPR001753">
    <property type="entry name" value="Enoyl-CoA_hydra/iso"/>
</dbReference>
<dbReference type="Pfam" id="PF00725">
    <property type="entry name" value="3HCDH"/>
    <property type="match status" value="2"/>
</dbReference>
<dbReference type="InterPro" id="IPR006176">
    <property type="entry name" value="3-OHacyl-CoA_DH_NAD-bd"/>
</dbReference>
<keyword evidence="5" id="KW-0560">Oxidoreductase</keyword>
<dbReference type="Pfam" id="PF02737">
    <property type="entry name" value="3HCDH_N"/>
    <property type="match status" value="1"/>
</dbReference>
<dbReference type="InterPro" id="IPR008927">
    <property type="entry name" value="6-PGluconate_DH-like_C_sf"/>
</dbReference>
<keyword evidence="7" id="KW-0443">Lipid metabolism</keyword>
<dbReference type="FunFam" id="3.40.50.720:FF:000009">
    <property type="entry name" value="Fatty oxidation complex, alpha subunit"/>
    <property type="match status" value="1"/>
</dbReference>
<keyword evidence="9" id="KW-0413">Isomerase</keyword>
<evidence type="ECO:0000256" key="3">
    <source>
        <dbReference type="ARBA" id="ARBA00008750"/>
    </source>
</evidence>
<evidence type="ECO:0000256" key="5">
    <source>
        <dbReference type="ARBA" id="ARBA00023002"/>
    </source>
</evidence>
<dbReference type="GO" id="GO:0016853">
    <property type="term" value="F:isomerase activity"/>
    <property type="evidence" value="ECO:0007669"/>
    <property type="project" value="UniProtKB-KW"/>
</dbReference>
<accession>A0A0F9E3Q4</accession>
<evidence type="ECO:0000256" key="1">
    <source>
        <dbReference type="ARBA" id="ARBA00004275"/>
    </source>
</evidence>
<evidence type="ECO:0000256" key="12">
    <source>
        <dbReference type="SAM" id="Phobius"/>
    </source>
</evidence>
<feature type="domain" description="3-hydroxyacyl-CoA dehydrogenase C-terminal" evidence="13">
    <location>
        <begin position="438"/>
        <end position="531"/>
    </location>
</feature>
<keyword evidence="11" id="KW-0511">Multifunctional enzyme</keyword>
<dbReference type="GO" id="GO:0006635">
    <property type="term" value="P:fatty acid beta-oxidation"/>
    <property type="evidence" value="ECO:0007669"/>
    <property type="project" value="UniProtKB-UniPathway"/>
</dbReference>
<proteinExistence type="inferred from homology"/>
<feature type="domain" description="3-hydroxyacyl-CoA dehydrogenase NAD binding" evidence="14">
    <location>
        <begin position="258"/>
        <end position="433"/>
    </location>
</feature>
<dbReference type="SUPFAM" id="SSF52096">
    <property type="entry name" value="ClpP/crotonase"/>
    <property type="match status" value="1"/>
</dbReference>
<evidence type="ECO:0000256" key="9">
    <source>
        <dbReference type="ARBA" id="ARBA00023235"/>
    </source>
</evidence>
<dbReference type="InterPro" id="IPR029045">
    <property type="entry name" value="ClpP/crotonase-like_dom_sf"/>
</dbReference>
<dbReference type="PANTHER" id="PTHR23309">
    <property type="entry name" value="3-HYDROXYACYL-COA DEHYROGENASE"/>
    <property type="match status" value="1"/>
</dbReference>
<dbReference type="EMBL" id="LAZR01026468">
    <property type="protein sequence ID" value="KKL68634.1"/>
    <property type="molecule type" value="Genomic_DNA"/>
</dbReference>
<evidence type="ECO:0000313" key="15">
    <source>
        <dbReference type="EMBL" id="KKL68634.1"/>
    </source>
</evidence>
<keyword evidence="12" id="KW-0472">Membrane</keyword>
<dbReference type="CDD" id="cd06558">
    <property type="entry name" value="crotonase-like"/>
    <property type="match status" value="1"/>
</dbReference>
<gene>
    <name evidence="15" type="ORF">LCGC14_2123020</name>
</gene>
<dbReference type="SUPFAM" id="SSF48179">
    <property type="entry name" value="6-phosphogluconate dehydrogenase C-terminal domain-like"/>
    <property type="match status" value="2"/>
</dbReference>
<feature type="non-terminal residue" evidence="15">
    <location>
        <position position="1"/>
    </location>
</feature>
<dbReference type="GO" id="GO:0004300">
    <property type="term" value="F:enoyl-CoA hydratase activity"/>
    <property type="evidence" value="ECO:0007669"/>
    <property type="project" value="UniProtKB-ARBA"/>
</dbReference>
<name>A0A0F9E3Q4_9ZZZZ</name>
<dbReference type="GO" id="GO:0005777">
    <property type="term" value="C:peroxisome"/>
    <property type="evidence" value="ECO:0007669"/>
    <property type="project" value="UniProtKB-SubCell"/>
</dbReference>
<dbReference type="UniPathway" id="UPA00659"/>
<keyword evidence="12" id="KW-0812">Transmembrane</keyword>
<dbReference type="Gene3D" id="3.90.226.10">
    <property type="entry name" value="2-enoyl-CoA Hydratase, Chain A, domain 1"/>
    <property type="match status" value="1"/>
</dbReference>
<comment type="similarity">
    <text evidence="3">In the N-terminal section; belongs to the enoyl-CoA hydratase/isomerase family.</text>
</comment>
<keyword evidence="6" id="KW-0520">NAD</keyword>
<evidence type="ECO:0000259" key="14">
    <source>
        <dbReference type="Pfam" id="PF02737"/>
    </source>
</evidence>
<evidence type="ECO:0000256" key="7">
    <source>
        <dbReference type="ARBA" id="ARBA00023098"/>
    </source>
</evidence>
<dbReference type="Gene3D" id="3.40.50.720">
    <property type="entry name" value="NAD(P)-binding Rossmann-like Domain"/>
    <property type="match status" value="1"/>
</dbReference>
<keyword evidence="12" id="KW-1133">Transmembrane helix</keyword>
<evidence type="ECO:0000256" key="6">
    <source>
        <dbReference type="ARBA" id="ARBA00023027"/>
    </source>
</evidence>
<dbReference type="InterPro" id="IPR018376">
    <property type="entry name" value="Enoyl-CoA_hyd/isom_CS"/>
</dbReference>
<dbReference type="AlphaFoldDB" id="A0A0F9E3Q4"/>
<dbReference type="SUPFAM" id="SSF51735">
    <property type="entry name" value="NAD(P)-binding Rossmann-fold domains"/>
    <property type="match status" value="1"/>
</dbReference>
<comment type="caution">
    <text evidence="15">The sequence shown here is derived from an EMBL/GenBank/DDBJ whole genome shotgun (WGS) entry which is preliminary data.</text>
</comment>
<dbReference type="Gene3D" id="1.10.1040.50">
    <property type="match status" value="1"/>
</dbReference>
<evidence type="ECO:0000259" key="13">
    <source>
        <dbReference type="Pfam" id="PF00725"/>
    </source>
</evidence>